<keyword evidence="6 8" id="KW-1133">Transmembrane helix</keyword>
<evidence type="ECO:0000256" key="2">
    <source>
        <dbReference type="ARBA" id="ARBA00022448"/>
    </source>
</evidence>
<dbReference type="GO" id="GO:0005886">
    <property type="term" value="C:plasma membrane"/>
    <property type="evidence" value="ECO:0007669"/>
    <property type="project" value="UniProtKB-SubCell"/>
</dbReference>
<keyword evidence="10" id="KW-1185">Reference proteome</keyword>
<keyword evidence="7 8" id="KW-0472">Membrane</keyword>
<reference evidence="9" key="1">
    <citation type="submission" date="2019-09" db="EMBL/GenBank/DDBJ databases">
        <authorList>
            <person name="Li J."/>
        </authorList>
    </citation>
    <scope>NUCLEOTIDE SEQUENCE [LARGE SCALE GENOMIC DNA]</scope>
    <source>
        <strain evidence="9">JCM 14732</strain>
    </source>
</reference>
<evidence type="ECO:0000256" key="4">
    <source>
        <dbReference type="ARBA" id="ARBA00022519"/>
    </source>
</evidence>
<evidence type="ECO:0000256" key="7">
    <source>
        <dbReference type="ARBA" id="ARBA00023136"/>
    </source>
</evidence>
<feature type="transmembrane region" description="Helical" evidence="8">
    <location>
        <begin position="64"/>
        <end position="97"/>
    </location>
</feature>
<feature type="transmembrane region" description="Helical" evidence="8">
    <location>
        <begin position="222"/>
        <end position="244"/>
    </location>
</feature>
<feature type="transmembrane region" description="Helical" evidence="8">
    <location>
        <begin position="103"/>
        <end position="123"/>
    </location>
</feature>
<dbReference type="GO" id="GO:0022857">
    <property type="term" value="F:transmembrane transporter activity"/>
    <property type="evidence" value="ECO:0007669"/>
    <property type="project" value="InterPro"/>
</dbReference>
<name>A0A5M4FL42_9ACTN</name>
<feature type="transmembrane region" description="Helical" evidence="8">
    <location>
        <begin position="30"/>
        <end position="52"/>
    </location>
</feature>
<keyword evidence="3" id="KW-1003">Cell membrane</keyword>
<dbReference type="OrthoDB" id="9808136at2"/>
<dbReference type="Pfam" id="PF02653">
    <property type="entry name" value="BPD_transp_2"/>
    <property type="match status" value="1"/>
</dbReference>
<evidence type="ECO:0000256" key="1">
    <source>
        <dbReference type="ARBA" id="ARBA00004651"/>
    </source>
</evidence>
<evidence type="ECO:0000256" key="6">
    <source>
        <dbReference type="ARBA" id="ARBA00022989"/>
    </source>
</evidence>
<keyword evidence="5 8" id="KW-0812">Transmembrane</keyword>
<dbReference type="PANTHER" id="PTHR32196">
    <property type="entry name" value="ABC TRANSPORTER PERMEASE PROTEIN YPHD-RELATED-RELATED"/>
    <property type="match status" value="1"/>
</dbReference>
<evidence type="ECO:0000256" key="8">
    <source>
        <dbReference type="SAM" id="Phobius"/>
    </source>
</evidence>
<keyword evidence="2" id="KW-0813">Transport</keyword>
<proteinExistence type="predicted"/>
<evidence type="ECO:0000313" key="9">
    <source>
        <dbReference type="EMBL" id="KAA1400255.1"/>
    </source>
</evidence>
<keyword evidence="4" id="KW-0997">Cell inner membrane</keyword>
<dbReference type="InterPro" id="IPR001851">
    <property type="entry name" value="ABC_transp_permease"/>
</dbReference>
<dbReference type="Proteomes" id="UP000380867">
    <property type="component" value="Unassembled WGS sequence"/>
</dbReference>
<sequence>MSIKDLVESSPGVAVTRARRLVAPPRWDTAVAVLGLLVVLALGATTDNFFTVANLRTIVTSASIVGIAALGATVILVVGGMVSMATAAAASLAAIVFVGTLDSSFAVAVVTTFAVVGGLYALLGWLIGAWAVNPIIVTIAAASLVQGLVLVTTDGALVTTSSSSLDVLNRRVGTIPVSVFAFGVLAVTLHLSLTSTRWGRRIFLVGENREAARVAGLRLGRVVASAFLVAGILTAIAGMFLGAITTNASLEVGGNLTFDAVAAALVGGASVAGGRGSALRTLAGALAVATVSDLLLLRGFDSGAQICVKGLVVLLAVVIVHLRSGEGRRA</sequence>
<dbReference type="RefSeq" id="WP_149688349.1">
    <property type="nucleotide sequence ID" value="NZ_SDPQ02000001.1"/>
</dbReference>
<evidence type="ECO:0000256" key="5">
    <source>
        <dbReference type="ARBA" id="ARBA00022692"/>
    </source>
</evidence>
<accession>A0A5M4FL42</accession>
<comment type="caution">
    <text evidence="9">The sequence shown here is derived from an EMBL/GenBank/DDBJ whole genome shotgun (WGS) entry which is preliminary data.</text>
</comment>
<dbReference type="AlphaFoldDB" id="A0A5M4FL42"/>
<gene>
    <name evidence="9" type="ORF">ESP70_005895</name>
</gene>
<evidence type="ECO:0000313" key="10">
    <source>
        <dbReference type="Proteomes" id="UP000380867"/>
    </source>
</evidence>
<protein>
    <submittedName>
        <fullName evidence="9">ABC transporter permease</fullName>
    </submittedName>
</protein>
<dbReference type="PANTHER" id="PTHR32196:SF21">
    <property type="entry name" value="ABC TRANSPORTER PERMEASE PROTEIN YPHD-RELATED"/>
    <property type="match status" value="1"/>
</dbReference>
<evidence type="ECO:0000256" key="3">
    <source>
        <dbReference type="ARBA" id="ARBA00022475"/>
    </source>
</evidence>
<feature type="transmembrane region" description="Helical" evidence="8">
    <location>
        <begin position="130"/>
        <end position="152"/>
    </location>
</feature>
<dbReference type="EMBL" id="SDPQ02000001">
    <property type="protein sequence ID" value="KAA1400255.1"/>
    <property type="molecule type" value="Genomic_DNA"/>
</dbReference>
<feature type="transmembrane region" description="Helical" evidence="8">
    <location>
        <begin position="303"/>
        <end position="322"/>
    </location>
</feature>
<comment type="subcellular location">
    <subcellularLocation>
        <location evidence="1">Cell membrane</location>
        <topology evidence="1">Multi-pass membrane protein</topology>
    </subcellularLocation>
</comment>
<organism evidence="9 10">
    <name type="scientific">Aeromicrobium ginsengisoli</name>
    <dbReference type="NCBI Taxonomy" id="363867"/>
    <lineage>
        <taxon>Bacteria</taxon>
        <taxon>Bacillati</taxon>
        <taxon>Actinomycetota</taxon>
        <taxon>Actinomycetes</taxon>
        <taxon>Propionibacteriales</taxon>
        <taxon>Nocardioidaceae</taxon>
        <taxon>Aeromicrobium</taxon>
    </lineage>
</organism>
<feature type="transmembrane region" description="Helical" evidence="8">
    <location>
        <begin position="172"/>
        <end position="193"/>
    </location>
</feature>